<evidence type="ECO:0000313" key="2">
    <source>
        <dbReference type="Proteomes" id="UP000278416"/>
    </source>
</evidence>
<dbReference type="GeneID" id="55811007"/>
<protein>
    <submittedName>
        <fullName evidence="1">Uncharacterized protein</fullName>
    </submittedName>
</protein>
<dbReference type="EMBL" id="MH744419">
    <property type="protein sequence ID" value="AYD81555.1"/>
    <property type="molecule type" value="Genomic_DNA"/>
</dbReference>
<organism evidence="1 2">
    <name type="scientific">Arthrobacter phage KBurrousTX</name>
    <dbReference type="NCBI Taxonomy" id="2315608"/>
    <lineage>
        <taxon>Viruses</taxon>
        <taxon>Duplodnaviria</taxon>
        <taxon>Heunggongvirae</taxon>
        <taxon>Uroviricota</taxon>
        <taxon>Caudoviricetes</taxon>
        <taxon>Klausavirus</taxon>
        <taxon>Klausavirus kburrousTX</taxon>
    </lineage>
</organism>
<sequence length="408" mass="45001">MTLDHLTDPQGIKATARAIYEGGREHPLADLARLIDGARRDAEFQGLAEYDVARWIAHVITEDQKLRIANNDLTAPHGQFVPNPPKLVAGEDLPEGSNLVVNPSMGKVNPAVGVVPDYLNPPPPVIELEHLSHSMRQALLNPHPGENARWIIDHMAPGAFDQLKEMAVPETEYPSKTAEDFLQGRKLHITTPAEPKPGLFDFLKDLPTLPRVDLGDQPNMFEAFKAGKLTYGEMPELPKFELSEEARENLNEAGKRIGEVLKEAAQEVTRRTRQAREEQLRSYYQNTEHEHVFGRGSNGICQLCGAESNSRRARAKRRAIHNEQAKAARQYPQHQRGETVTATGIDAEGARVAKRGTVLNPADHTGCVGVVWEDQEPGTHSLVHVHSLSAPMSNLHEALKAKGDGIDG</sequence>
<dbReference type="Proteomes" id="UP000278416">
    <property type="component" value="Segment"/>
</dbReference>
<dbReference type="RefSeq" id="YP_009881734.1">
    <property type="nucleotide sequence ID" value="NC_049442.1"/>
</dbReference>
<keyword evidence="2" id="KW-1185">Reference proteome</keyword>
<reference evidence="1 2" key="1">
    <citation type="submission" date="2018-08" db="EMBL/GenBank/DDBJ databases">
        <authorList>
            <person name="Edupali M."/>
            <person name="Eltaeb M."/>
            <person name="Griswold I."/>
            <person name="Han P."/>
            <person name="Iszauk E."/>
            <person name="Joshi S."/>
            <person name="Kim Y."/>
            <person name="Krakopolsky K."/>
            <person name="Kubyshko V."/>
            <person name="Lee J."/>
            <person name="Lee N.Y."/>
            <person name="Lumaj G."/>
            <person name="Muskovitz J."/>
            <person name="Ning J."/>
            <person name="Noll E."/>
            <person name="Persaud B."/>
            <person name="Shankar N."/>
            <person name="Shim K."/>
            <person name="Srinivasan C."/>
            <person name="Yoon I."/>
            <person name="Zhang S."/>
            <person name="Ziausyte U."/>
            <person name="Jarvik J.W."/>
            <person name="Mcguier N."/>
            <person name="Lopez A.J."/>
            <person name="Garlena R.A."/>
            <person name="Russell D.A."/>
            <person name="Pope W.H."/>
            <person name="Jacobs-Sera D."/>
            <person name="Hatfull G.F."/>
        </authorList>
    </citation>
    <scope>NUCLEOTIDE SEQUENCE [LARGE SCALE GENOMIC DNA]</scope>
</reference>
<gene>
    <name evidence="1" type="primary">61</name>
    <name evidence="1" type="ORF">KBurrousTX_61</name>
</gene>
<evidence type="ECO:0000313" key="1">
    <source>
        <dbReference type="EMBL" id="AYD81555.1"/>
    </source>
</evidence>
<proteinExistence type="predicted"/>
<name>A0A386K8K1_9CAUD</name>
<dbReference type="KEGG" id="vg:55811007"/>
<accession>A0A386K8K1</accession>